<dbReference type="Proteomes" id="UP000548067">
    <property type="component" value="Unassembled WGS sequence"/>
</dbReference>
<dbReference type="AlphaFoldDB" id="A0A848N4T5"/>
<evidence type="ECO:0000313" key="1">
    <source>
        <dbReference type="EMBL" id="NMR35376.1"/>
    </source>
</evidence>
<sequence>MYEFKGKSIIIAAPNHYGLLYRFKENLEAIGFETIAIPDDINVSIGIQNQIIHIIKKIFTKTKSFKREKKIEFRTKKQIDLINKGSISKFDYVLVIRPDLFSNTLLSTLKSKSNVMCAYQWDGLDRFPSVYEKIGFFDRFFVFDENDTNKKENLIPITNFYFDDLKAEKNVIDAYFVGSFMKNRINLLFSLSRKLYKLGQKLSINLSVNSSDKFKNPNSDLITIIDKPISFKNNLINSSQSKIIIDFTNEVHNGLSMRVFESIGFRKKLITNNSLVKNFDFYNPNNIFLIENEKFDGIENFINVPYENLPSEIYEKYSFTNWIKYIFNI</sequence>
<evidence type="ECO:0008006" key="3">
    <source>
        <dbReference type="Google" id="ProtNLM"/>
    </source>
</evidence>
<dbReference type="EMBL" id="JABCJF010000008">
    <property type="protein sequence ID" value="NMR35376.1"/>
    <property type="molecule type" value="Genomic_DNA"/>
</dbReference>
<reference evidence="1 2" key="1">
    <citation type="submission" date="2020-04" db="EMBL/GenBank/DDBJ databases">
        <title>Genome analysis and antimicrobial resistance characteristics of Chryseobacterium aquaticum isolated from farmed salmonids.</title>
        <authorList>
            <person name="Saticioglu I.B."/>
            <person name="Duman M."/>
            <person name="Altun S."/>
        </authorList>
    </citation>
    <scope>NUCLEOTIDE SEQUENCE [LARGE SCALE GENOMIC DNA]</scope>
    <source>
        <strain evidence="1 2">C-174</strain>
    </source>
</reference>
<dbReference type="RefSeq" id="WP_169321979.1">
    <property type="nucleotide sequence ID" value="NZ_JABCJF010000008.1"/>
</dbReference>
<gene>
    <name evidence="1" type="ORF">HIO71_14405</name>
</gene>
<comment type="caution">
    <text evidence="1">The sequence shown here is derived from an EMBL/GenBank/DDBJ whole genome shotgun (WGS) entry which is preliminary data.</text>
</comment>
<proteinExistence type="predicted"/>
<evidence type="ECO:0000313" key="2">
    <source>
        <dbReference type="Proteomes" id="UP000548067"/>
    </source>
</evidence>
<name>A0A848N4T5_9FLAO</name>
<accession>A0A848N4T5</accession>
<protein>
    <recommendedName>
        <fullName evidence="3">Lipopolysaccharide biosynthesis protein</fullName>
    </recommendedName>
</protein>
<organism evidence="1 2">
    <name type="scientific">Chryseobacterium aquaticum</name>
    <dbReference type="NCBI Taxonomy" id="452084"/>
    <lineage>
        <taxon>Bacteria</taxon>
        <taxon>Pseudomonadati</taxon>
        <taxon>Bacteroidota</taxon>
        <taxon>Flavobacteriia</taxon>
        <taxon>Flavobacteriales</taxon>
        <taxon>Weeksellaceae</taxon>
        <taxon>Chryseobacterium group</taxon>
        <taxon>Chryseobacterium</taxon>
    </lineage>
</organism>